<reference evidence="2" key="1">
    <citation type="journal article" date="2019" name="Int. J. Syst. Evol. Microbiol.">
        <title>The Global Catalogue of Microorganisms (GCM) 10K type strain sequencing project: providing services to taxonomists for standard genome sequencing and annotation.</title>
        <authorList>
            <consortium name="The Broad Institute Genomics Platform"/>
            <consortium name="The Broad Institute Genome Sequencing Center for Infectious Disease"/>
            <person name="Wu L."/>
            <person name="Ma J."/>
        </authorList>
    </citation>
    <scope>NUCLEOTIDE SEQUENCE [LARGE SCALE GENOMIC DNA]</scope>
    <source>
        <strain evidence="2">KACC 11588</strain>
    </source>
</reference>
<gene>
    <name evidence="1" type="ORF">ACFPOC_13935</name>
</gene>
<evidence type="ECO:0000313" key="1">
    <source>
        <dbReference type="EMBL" id="MFC5567509.1"/>
    </source>
</evidence>
<comment type="caution">
    <text evidence="1">The sequence shown here is derived from an EMBL/GenBank/DDBJ whole genome shotgun (WGS) entry which is preliminary data.</text>
</comment>
<dbReference type="EMBL" id="JBHSNA010000015">
    <property type="protein sequence ID" value="MFC5567509.1"/>
    <property type="molecule type" value="Genomic_DNA"/>
</dbReference>
<accession>A0ABW0SF39</accession>
<evidence type="ECO:0008006" key="3">
    <source>
        <dbReference type="Google" id="ProtNLM"/>
    </source>
</evidence>
<dbReference type="Proteomes" id="UP001596056">
    <property type="component" value="Unassembled WGS sequence"/>
</dbReference>
<protein>
    <recommendedName>
        <fullName evidence="3">ABC transporter permease</fullName>
    </recommendedName>
</protein>
<keyword evidence="2" id="KW-1185">Reference proteome</keyword>
<evidence type="ECO:0000313" key="2">
    <source>
        <dbReference type="Proteomes" id="UP001596056"/>
    </source>
</evidence>
<name>A0ABW0SF39_9RHOB</name>
<sequence>MIRRRRILLVTGPALVLAVALLLWTLIAIGAREVALWTWEIAHG</sequence>
<organism evidence="1 2">
    <name type="scientific">Rubellimicrobium aerolatum</name>
    <dbReference type="NCBI Taxonomy" id="490979"/>
    <lineage>
        <taxon>Bacteria</taxon>
        <taxon>Pseudomonadati</taxon>
        <taxon>Pseudomonadota</taxon>
        <taxon>Alphaproteobacteria</taxon>
        <taxon>Rhodobacterales</taxon>
        <taxon>Roseobacteraceae</taxon>
        <taxon>Rubellimicrobium</taxon>
    </lineage>
</organism>
<proteinExistence type="predicted"/>
<dbReference type="RefSeq" id="WP_280922906.1">
    <property type="nucleotide sequence ID" value="NZ_JAGGJP010000009.1"/>
</dbReference>